<evidence type="ECO:0000256" key="1">
    <source>
        <dbReference type="ARBA" id="ARBA00001917"/>
    </source>
</evidence>
<comment type="cofactor">
    <cofactor evidence="1">
        <name>FMN</name>
        <dbReference type="ChEBI" id="CHEBI:58210"/>
    </cofactor>
</comment>
<dbReference type="GeneID" id="90038146"/>
<evidence type="ECO:0000256" key="3">
    <source>
        <dbReference type="ARBA" id="ARBA00022643"/>
    </source>
</evidence>
<comment type="caution">
    <text evidence="7">The sequence shown here is derived from an EMBL/GenBank/DDBJ whole genome shotgun (WGS) entry which is preliminary data.</text>
</comment>
<dbReference type="EMBL" id="JBBJBU010000006">
    <property type="protein sequence ID" value="KAK7204929.1"/>
    <property type="molecule type" value="Genomic_DNA"/>
</dbReference>
<dbReference type="SUPFAM" id="SSF51395">
    <property type="entry name" value="FMN-linked oxidoreductases"/>
    <property type="match status" value="1"/>
</dbReference>
<evidence type="ECO:0000256" key="5">
    <source>
        <dbReference type="ARBA" id="ARBA00024042"/>
    </source>
</evidence>
<dbReference type="Gene3D" id="3.20.20.70">
    <property type="entry name" value="Aldolase class I"/>
    <property type="match status" value="1"/>
</dbReference>
<evidence type="ECO:0000259" key="6">
    <source>
        <dbReference type="PROSITE" id="PS51349"/>
    </source>
</evidence>
<evidence type="ECO:0000256" key="4">
    <source>
        <dbReference type="ARBA" id="ARBA00023002"/>
    </source>
</evidence>
<reference evidence="7 8" key="1">
    <citation type="submission" date="2024-03" db="EMBL/GenBank/DDBJ databases">
        <title>Genome-scale model development and genomic sequencing of the oleaginous clade Lipomyces.</title>
        <authorList>
            <consortium name="Lawrence Berkeley National Laboratory"/>
            <person name="Czajka J.J."/>
            <person name="Han Y."/>
            <person name="Kim J."/>
            <person name="Mondo S.J."/>
            <person name="Hofstad B.A."/>
            <person name="Robles A."/>
            <person name="Haridas S."/>
            <person name="Riley R."/>
            <person name="LaButti K."/>
            <person name="Pangilinan J."/>
            <person name="Andreopoulos W."/>
            <person name="Lipzen A."/>
            <person name="Yan J."/>
            <person name="Wang M."/>
            <person name="Ng V."/>
            <person name="Grigoriev I.V."/>
            <person name="Spatafora J.W."/>
            <person name="Magnuson J.K."/>
            <person name="Baker S.E."/>
            <person name="Pomraning K.R."/>
        </authorList>
    </citation>
    <scope>NUCLEOTIDE SEQUENCE [LARGE SCALE GENOMIC DNA]</scope>
    <source>
        <strain evidence="7 8">Phaff 52-87</strain>
    </source>
</reference>
<protein>
    <submittedName>
        <fullName evidence="7">FMN-dependent dehydrogenase</fullName>
    </submittedName>
</protein>
<dbReference type="CDD" id="cd02809">
    <property type="entry name" value="alpha_hydroxyacid_oxid_FMN"/>
    <property type="match status" value="1"/>
</dbReference>
<dbReference type="PROSITE" id="PS51349">
    <property type="entry name" value="FMN_HYDROXY_ACID_DH_2"/>
    <property type="match status" value="1"/>
</dbReference>
<name>A0ABR1F508_9ASCO</name>
<gene>
    <name evidence="7" type="ORF">BZA70DRAFT_278699</name>
</gene>
<feature type="domain" description="FMN hydroxy acid dehydrogenase" evidence="6">
    <location>
        <begin position="1"/>
        <end position="375"/>
    </location>
</feature>
<keyword evidence="3" id="KW-0288">FMN</keyword>
<dbReference type="RefSeq" id="XP_064767962.1">
    <property type="nucleotide sequence ID" value="XM_064912634.1"/>
</dbReference>
<keyword evidence="8" id="KW-1185">Reference proteome</keyword>
<comment type="similarity">
    <text evidence="5">Belongs to the FMN-dependent alpha-hydroxy acid dehydrogenase family.</text>
</comment>
<dbReference type="InterPro" id="IPR008259">
    <property type="entry name" value="FMN_hydac_DH_AS"/>
</dbReference>
<evidence type="ECO:0000256" key="2">
    <source>
        <dbReference type="ARBA" id="ARBA00022630"/>
    </source>
</evidence>
<dbReference type="PANTHER" id="PTHR10578:SF107">
    <property type="entry name" value="2-HYDROXYACID OXIDASE 1"/>
    <property type="match status" value="1"/>
</dbReference>
<dbReference type="Proteomes" id="UP001498771">
    <property type="component" value="Unassembled WGS sequence"/>
</dbReference>
<organism evidence="7 8">
    <name type="scientific">Myxozyma melibiosi</name>
    <dbReference type="NCBI Taxonomy" id="54550"/>
    <lineage>
        <taxon>Eukaryota</taxon>
        <taxon>Fungi</taxon>
        <taxon>Dikarya</taxon>
        <taxon>Ascomycota</taxon>
        <taxon>Saccharomycotina</taxon>
        <taxon>Lipomycetes</taxon>
        <taxon>Lipomycetales</taxon>
        <taxon>Lipomycetaceae</taxon>
        <taxon>Myxozyma</taxon>
    </lineage>
</organism>
<proteinExistence type="inferred from homology"/>
<dbReference type="PROSITE" id="PS00557">
    <property type="entry name" value="FMN_HYDROXY_ACID_DH_1"/>
    <property type="match status" value="1"/>
</dbReference>
<dbReference type="PANTHER" id="PTHR10578">
    <property type="entry name" value="S -2-HYDROXY-ACID OXIDASE-RELATED"/>
    <property type="match status" value="1"/>
</dbReference>
<dbReference type="InterPro" id="IPR013785">
    <property type="entry name" value="Aldolase_TIM"/>
</dbReference>
<accession>A0ABR1F508</accession>
<evidence type="ECO:0000313" key="7">
    <source>
        <dbReference type="EMBL" id="KAK7204929.1"/>
    </source>
</evidence>
<dbReference type="InterPro" id="IPR012133">
    <property type="entry name" value="Alpha-hydoxy_acid_DH_FMN"/>
</dbReference>
<keyword evidence="2" id="KW-0285">Flavoprotein</keyword>
<dbReference type="PIRSF" id="PIRSF000138">
    <property type="entry name" value="Al-hdrx_acd_dh"/>
    <property type="match status" value="1"/>
</dbReference>
<evidence type="ECO:0000313" key="8">
    <source>
        <dbReference type="Proteomes" id="UP001498771"/>
    </source>
</evidence>
<dbReference type="InterPro" id="IPR000262">
    <property type="entry name" value="FMN-dep_DH"/>
</dbReference>
<sequence>MSVFNIDDIEQAVRSKLDKATWDFWAGGANDLITIAENKAAYEEYRIRPRYMRDVTNVSTAPKKPLFSGLDFTVPIGIAPSSMHKLAHHEAEAATARAAKAHNWPMAISSYSTLSLEDAKEAAGDSLVFFQLYVFKNRDTSTDLVRRAEKAGFKAVLVTIDSPFLGLRFAEARNKFTLPPGLAPGNFADGRYAGPIDFAVDSKSKSKGPGKNDALKDGKPNIVDPALVFEDIKWLKSITKMQVWLKGVMTAEDAEAAVAAGADGVWVSNHGGRQLDQCLPTLHALPEVVAAVKGKIPVHVDGGVRRGSDVFKALALGADFVWIGRPVLWGLKYDGQAGVELVERFLEDELKLCMALSGTASVKDINKSYLTHRGPTWARL</sequence>
<keyword evidence="4" id="KW-0560">Oxidoreductase</keyword>
<dbReference type="Pfam" id="PF01070">
    <property type="entry name" value="FMN_dh"/>
    <property type="match status" value="1"/>
</dbReference>
<dbReference type="InterPro" id="IPR037396">
    <property type="entry name" value="FMN_HAD"/>
</dbReference>